<sequence>MNSGSGTGTGEERPQNDPSMSPYGTLTNGMQTLSTSNPYPHYAEQEQEEEEKSGPEEQPQDGPSCPGYAREQGKEEQSASEDQSQSEFLFPVSAAQQGREENPRPGNQSQDGPPLSDSALQTDENEETVITSAGSFFYTGEKTDNKVDIRARDIALGLRRLPAGFYIVVHHSGLEWRTNNEPSSANDDVEWNGPIPLPSDLTASICLEIYASFEFQPMLGSGEQLRELTVTVGQLLDRSANEGREWD</sequence>
<dbReference type="Proteomes" id="UP000683000">
    <property type="component" value="Unassembled WGS sequence"/>
</dbReference>
<reference evidence="2" key="1">
    <citation type="submission" date="2021-03" db="EMBL/GenBank/DDBJ databases">
        <title>Evolutionary innovations through gain and loss of genes in the ectomycorrhizal Boletales.</title>
        <authorList>
            <person name="Wu G."/>
            <person name="Miyauchi S."/>
            <person name="Morin E."/>
            <person name="Yang Z.-L."/>
            <person name="Xu J."/>
            <person name="Martin F.M."/>
        </authorList>
    </citation>
    <scope>NUCLEOTIDE SEQUENCE</scope>
    <source>
        <strain evidence="2">BR01</strain>
    </source>
</reference>
<dbReference type="OrthoDB" id="2682992at2759"/>
<evidence type="ECO:0000256" key="1">
    <source>
        <dbReference type="SAM" id="MobiDB-lite"/>
    </source>
</evidence>
<feature type="compositionally biased region" description="Polar residues" evidence="1">
    <location>
        <begin position="16"/>
        <end position="38"/>
    </location>
</feature>
<protein>
    <submittedName>
        <fullName evidence="2">Uncharacterized protein</fullName>
    </submittedName>
</protein>
<organism evidence="2 3">
    <name type="scientific">Boletus reticuloceps</name>
    <dbReference type="NCBI Taxonomy" id="495285"/>
    <lineage>
        <taxon>Eukaryota</taxon>
        <taxon>Fungi</taxon>
        <taxon>Dikarya</taxon>
        <taxon>Basidiomycota</taxon>
        <taxon>Agaricomycotina</taxon>
        <taxon>Agaricomycetes</taxon>
        <taxon>Agaricomycetidae</taxon>
        <taxon>Boletales</taxon>
        <taxon>Boletineae</taxon>
        <taxon>Boletaceae</taxon>
        <taxon>Boletoideae</taxon>
        <taxon>Boletus</taxon>
    </lineage>
</organism>
<feature type="region of interest" description="Disordered" evidence="1">
    <location>
        <begin position="1"/>
        <end position="125"/>
    </location>
</feature>
<proteinExistence type="predicted"/>
<keyword evidence="3" id="KW-1185">Reference proteome</keyword>
<accession>A0A8I3A9M1</accession>
<dbReference type="AlphaFoldDB" id="A0A8I3A9M1"/>
<dbReference type="EMBL" id="JAGFBS010000017">
    <property type="protein sequence ID" value="KAG6374720.1"/>
    <property type="molecule type" value="Genomic_DNA"/>
</dbReference>
<gene>
    <name evidence="2" type="ORF">JVT61DRAFT_4090</name>
</gene>
<evidence type="ECO:0000313" key="2">
    <source>
        <dbReference type="EMBL" id="KAG6374720.1"/>
    </source>
</evidence>
<name>A0A8I3A9M1_9AGAM</name>
<evidence type="ECO:0000313" key="3">
    <source>
        <dbReference type="Proteomes" id="UP000683000"/>
    </source>
</evidence>
<comment type="caution">
    <text evidence="2">The sequence shown here is derived from an EMBL/GenBank/DDBJ whole genome shotgun (WGS) entry which is preliminary data.</text>
</comment>